<evidence type="ECO:0000256" key="3">
    <source>
        <dbReference type="ARBA" id="ARBA00010137"/>
    </source>
</evidence>
<gene>
    <name evidence="8" type="ORF">L228DRAFT_270573</name>
</gene>
<evidence type="ECO:0000259" key="7">
    <source>
        <dbReference type="Pfam" id="PF15511"/>
    </source>
</evidence>
<organism evidence="8 9">
    <name type="scientific">Xylona heveae (strain CBS 132557 / TC161)</name>
    <dbReference type="NCBI Taxonomy" id="1328760"/>
    <lineage>
        <taxon>Eukaryota</taxon>
        <taxon>Fungi</taxon>
        <taxon>Dikarya</taxon>
        <taxon>Ascomycota</taxon>
        <taxon>Pezizomycotina</taxon>
        <taxon>Xylonomycetes</taxon>
        <taxon>Xylonales</taxon>
        <taxon>Xylonaceae</taxon>
        <taxon>Xylona</taxon>
    </lineage>
</organism>
<feature type="compositionally biased region" description="Acidic residues" evidence="6">
    <location>
        <begin position="165"/>
        <end position="178"/>
    </location>
</feature>
<feature type="compositionally biased region" description="Basic and acidic residues" evidence="6">
    <location>
        <begin position="146"/>
        <end position="157"/>
    </location>
</feature>
<feature type="region of interest" description="Disordered" evidence="6">
    <location>
        <begin position="90"/>
        <end position="112"/>
    </location>
</feature>
<dbReference type="InterPro" id="IPR028255">
    <property type="entry name" value="CENP-T"/>
</dbReference>
<proteinExistence type="inferred from homology"/>
<dbReference type="InParanoid" id="A0A165AHY9"/>
<dbReference type="PANTHER" id="PTHR46904:SF1">
    <property type="entry name" value="CENTROMERE PROTEIN T"/>
    <property type="match status" value="1"/>
</dbReference>
<evidence type="ECO:0000256" key="1">
    <source>
        <dbReference type="ARBA" id="ARBA00004123"/>
    </source>
</evidence>
<dbReference type="GO" id="GO:0005634">
    <property type="term" value="C:nucleus"/>
    <property type="evidence" value="ECO:0007669"/>
    <property type="project" value="UniProtKB-SubCell"/>
</dbReference>
<comment type="subcellular location">
    <subcellularLocation>
        <location evidence="2">Chromosome</location>
    </subcellularLocation>
    <subcellularLocation>
        <location evidence="1">Nucleus</location>
    </subcellularLocation>
</comment>
<reference evidence="8 9" key="1">
    <citation type="journal article" date="2016" name="Fungal Biol.">
        <title>The genome of Xylona heveae provides a window into fungal endophytism.</title>
        <authorList>
            <person name="Gazis R."/>
            <person name="Kuo A."/>
            <person name="Riley R."/>
            <person name="LaButti K."/>
            <person name="Lipzen A."/>
            <person name="Lin J."/>
            <person name="Amirebrahimi M."/>
            <person name="Hesse C.N."/>
            <person name="Spatafora J.W."/>
            <person name="Henrissat B."/>
            <person name="Hainaut M."/>
            <person name="Grigoriev I.V."/>
            <person name="Hibbett D.S."/>
        </authorList>
    </citation>
    <scope>NUCLEOTIDE SEQUENCE [LARGE SCALE GENOMIC DNA]</scope>
    <source>
        <strain evidence="8 9">TC161</strain>
    </source>
</reference>
<evidence type="ECO:0000256" key="4">
    <source>
        <dbReference type="ARBA" id="ARBA00022454"/>
    </source>
</evidence>
<dbReference type="Proteomes" id="UP000076632">
    <property type="component" value="Unassembled WGS sequence"/>
</dbReference>
<protein>
    <recommendedName>
        <fullName evidence="7">CENP-T/Histone H4 histone fold domain-containing protein</fullName>
    </recommendedName>
</protein>
<name>A0A165AHY9_XYLHT</name>
<dbReference type="SUPFAM" id="SSF47113">
    <property type="entry name" value="Histone-fold"/>
    <property type="match status" value="1"/>
</dbReference>
<dbReference type="RefSeq" id="XP_018186061.1">
    <property type="nucleotide sequence ID" value="XM_018335424.1"/>
</dbReference>
<dbReference type="GeneID" id="28900561"/>
<dbReference type="EMBL" id="KV407463">
    <property type="protein sequence ID" value="KZF20506.1"/>
    <property type="molecule type" value="Genomic_DNA"/>
</dbReference>
<keyword evidence="4" id="KW-0158">Chromosome</keyword>
<dbReference type="Gene3D" id="1.10.20.10">
    <property type="entry name" value="Histone, subunit A"/>
    <property type="match status" value="1"/>
</dbReference>
<feature type="region of interest" description="Disordered" evidence="6">
    <location>
        <begin position="34"/>
        <end position="78"/>
    </location>
</feature>
<feature type="domain" description="CENP-T/Histone H4 histone fold" evidence="7">
    <location>
        <begin position="367"/>
        <end position="442"/>
    </location>
</feature>
<comment type="similarity">
    <text evidence="3">Belongs to the CENP-T/CNN1 family.</text>
</comment>
<dbReference type="STRING" id="1328760.A0A165AHY9"/>
<evidence type="ECO:0000313" key="8">
    <source>
        <dbReference type="EMBL" id="KZF20506.1"/>
    </source>
</evidence>
<dbReference type="GO" id="GO:0000278">
    <property type="term" value="P:mitotic cell cycle"/>
    <property type="evidence" value="ECO:0007669"/>
    <property type="project" value="TreeGrafter"/>
</dbReference>
<feature type="region of interest" description="Disordered" evidence="6">
    <location>
        <begin position="261"/>
        <end position="280"/>
    </location>
</feature>
<dbReference type="OrthoDB" id="10071681at2759"/>
<keyword evidence="9" id="KW-1185">Reference proteome</keyword>
<dbReference type="PANTHER" id="PTHR46904">
    <property type="entry name" value="CENTROMERE PROTEIN T"/>
    <property type="match status" value="1"/>
</dbReference>
<evidence type="ECO:0000256" key="5">
    <source>
        <dbReference type="ARBA" id="ARBA00023242"/>
    </source>
</evidence>
<sequence>METDNPESSHHFPDETIRTPLINARYMAELIQRPVTPKHRGSSIGPGPSVPRPAFRTPTASRTIRQSRGGETAPLTPHALRALEKRRAAALTPGRARRRSGFVQRETPRDSLRTLSKLLARSTKPIEPSPKPPNLRTEEGLRLHIPEEFEKEADPPKPRVSLPLGEDDDDDDDDDDEPLPPPPQLSSEFDDDNYTIQSVEQPRRAASEQPFGRLSRASFGSLRLSDRFADLDDLSPGFGPGEDENMEMFQLRSEEILDSDPQYSDFQNMGMDDSLPLRDSPLGTRIVQAPRSSDIIPAIVPDGDEPSFAFELEQLPAEDFPFNNAEEESEAEDNAAGVIVPTPEIPNVGRKTRPIRMKRPLKVSKYGLEYPPLPPTLVRKLASTFSRVNGSSRVGIDKKTLDAVVRASDWFFEQISDDLGAYANHAGRKTIDDTDMVTLMKR</sequence>
<feature type="region of interest" description="Disordered" evidence="6">
    <location>
        <begin position="146"/>
        <end position="216"/>
    </location>
</feature>
<accession>A0A165AHY9</accession>
<evidence type="ECO:0000256" key="6">
    <source>
        <dbReference type="SAM" id="MobiDB-lite"/>
    </source>
</evidence>
<dbReference type="InterPro" id="IPR009072">
    <property type="entry name" value="Histone-fold"/>
</dbReference>
<evidence type="ECO:0000313" key="9">
    <source>
        <dbReference type="Proteomes" id="UP000076632"/>
    </source>
</evidence>
<dbReference type="InterPro" id="IPR035425">
    <property type="entry name" value="CENP-T/H4_C"/>
</dbReference>
<dbReference type="GO" id="GO:0000776">
    <property type="term" value="C:kinetochore"/>
    <property type="evidence" value="ECO:0007669"/>
    <property type="project" value="InterPro"/>
</dbReference>
<dbReference type="GO" id="GO:0051382">
    <property type="term" value="P:kinetochore assembly"/>
    <property type="evidence" value="ECO:0007669"/>
    <property type="project" value="InterPro"/>
</dbReference>
<evidence type="ECO:0000256" key="2">
    <source>
        <dbReference type="ARBA" id="ARBA00004286"/>
    </source>
</evidence>
<dbReference type="Pfam" id="PF15511">
    <property type="entry name" value="CENP-T_C"/>
    <property type="match status" value="1"/>
</dbReference>
<keyword evidence="5" id="KW-0539">Nucleus</keyword>
<dbReference type="GO" id="GO:0007059">
    <property type="term" value="P:chromosome segregation"/>
    <property type="evidence" value="ECO:0007669"/>
    <property type="project" value="TreeGrafter"/>
</dbReference>
<dbReference type="AlphaFoldDB" id="A0A165AHY9"/>
<feature type="region of interest" description="Disordered" evidence="6">
    <location>
        <begin position="119"/>
        <end position="138"/>
    </location>
</feature>
<dbReference type="GO" id="GO:0046982">
    <property type="term" value="F:protein heterodimerization activity"/>
    <property type="evidence" value="ECO:0007669"/>
    <property type="project" value="InterPro"/>
</dbReference>
<dbReference type="OMA" id="GRMQRET"/>
<dbReference type="GO" id="GO:0003677">
    <property type="term" value="F:DNA binding"/>
    <property type="evidence" value="ECO:0007669"/>
    <property type="project" value="InterPro"/>
</dbReference>
<dbReference type="CDD" id="cd22920">
    <property type="entry name" value="HFD_CENP-T"/>
    <property type="match status" value="1"/>
</dbReference>